<dbReference type="Gene3D" id="3.40.50.300">
    <property type="entry name" value="P-loop containing nucleotide triphosphate hydrolases"/>
    <property type="match status" value="1"/>
</dbReference>
<evidence type="ECO:0000313" key="1">
    <source>
        <dbReference type="EMBL" id="MBK1789685.1"/>
    </source>
</evidence>
<dbReference type="EMBL" id="JAENIM010000008">
    <property type="protein sequence ID" value="MBK1789685.1"/>
    <property type="molecule type" value="Genomic_DNA"/>
</dbReference>
<evidence type="ECO:0008006" key="3">
    <source>
        <dbReference type="Google" id="ProtNLM"/>
    </source>
</evidence>
<dbReference type="PANTHER" id="PTHR46844">
    <property type="entry name" value="SLR5058 PROTEIN"/>
    <property type="match status" value="1"/>
</dbReference>
<dbReference type="InterPro" id="IPR027417">
    <property type="entry name" value="P-loop_NTPase"/>
</dbReference>
<dbReference type="PANTHER" id="PTHR46844:SF1">
    <property type="entry name" value="SLR5058 PROTEIN"/>
    <property type="match status" value="1"/>
</dbReference>
<evidence type="ECO:0000313" key="2">
    <source>
        <dbReference type="Proteomes" id="UP000624703"/>
    </source>
</evidence>
<name>A0A8J7SIN9_9BACT</name>
<sequence length="682" mass="76743">MDPIIKATIAAGVPYAVNIIRDILEKVPNIAGKGRAAKKRRNDLEDRLNKYLSNLYGTCSYLQTIAFASNPKPLEDLYIPTSLVHVSGEELLIDKLTNIFEKSSTVAVFDSAGMGKSTIVKRLVLNEIVSANSLPVLFELRSFRENDKLEEELLKLLKIQGLLPDEGLIFVDYPVSIYLDGLDEAPADLAAEITRQLLAFHEKYPRVRILVSSRRQTEISVLLSFYCYGVKNLTDQQAFELIERYDEGGDLSKSLIKAIKESSFPKIRAYLSNPLYVSLLFCAYRHKPSLPQKMSIFYERVYAALFDQHDLTKSADYTHSLKTGLDSREFMLVLRKLAFKCVLDGYRVEYSKIDFEEKVSSVVKSIEYHKIKVSDFLRDSTVAVPLFIDDGHTVRWAHKSLMEYFAALFICYDTENKDGEFMLKLVQDSNAYKYKHILEMCADVKYPSFRKTVAKYVLGDYVRHCDSKYQTISNRRIKKPDVLSRVQATYGIKAFLMLSNELSVSKISSGGLSIKLPWKNGTVANEVAPQGNCSKTEQQNIGVEGLVGMLSKICDPDCNNKNWFPAMNLQVDDEVGLLCFKKESVNRWLLRVIAEKESSEESSIIEITPDVALGNLSISKGTFYKITDDPKEKYNNSTNFKLVTGVLGDGLCVTIAEAKSILESIEADTSSTDLAAMLEAIG</sequence>
<proteinExistence type="predicted"/>
<comment type="caution">
    <text evidence="1">The sequence shown here is derived from an EMBL/GenBank/DDBJ whole genome shotgun (WGS) entry which is preliminary data.</text>
</comment>
<accession>A0A8J7SIN9</accession>
<keyword evidence="2" id="KW-1185">Reference proteome</keyword>
<reference evidence="1" key="1">
    <citation type="submission" date="2021-01" db="EMBL/GenBank/DDBJ databases">
        <title>Modified the classification status of verrucomicrobia.</title>
        <authorList>
            <person name="Feng X."/>
        </authorList>
    </citation>
    <scope>NUCLEOTIDE SEQUENCE</scope>
    <source>
        <strain evidence="1">_KCTC 22039</strain>
    </source>
</reference>
<dbReference type="Proteomes" id="UP000624703">
    <property type="component" value="Unassembled WGS sequence"/>
</dbReference>
<dbReference type="RefSeq" id="WP_200309728.1">
    <property type="nucleotide sequence ID" value="NZ_JAENIM010000008.1"/>
</dbReference>
<dbReference type="AlphaFoldDB" id="A0A8J7SIN9"/>
<gene>
    <name evidence="1" type="ORF">JIN82_00805</name>
</gene>
<protein>
    <recommendedName>
        <fullName evidence="3">NACHT domain-containing protein</fullName>
    </recommendedName>
</protein>
<organism evidence="1 2">
    <name type="scientific">Persicirhabdus sediminis</name>
    <dbReference type="NCBI Taxonomy" id="454144"/>
    <lineage>
        <taxon>Bacteria</taxon>
        <taxon>Pseudomonadati</taxon>
        <taxon>Verrucomicrobiota</taxon>
        <taxon>Verrucomicrobiia</taxon>
        <taxon>Verrucomicrobiales</taxon>
        <taxon>Verrucomicrobiaceae</taxon>
        <taxon>Persicirhabdus</taxon>
    </lineage>
</organism>
<dbReference type="SUPFAM" id="SSF52540">
    <property type="entry name" value="P-loop containing nucleoside triphosphate hydrolases"/>
    <property type="match status" value="1"/>
</dbReference>